<reference evidence="2" key="1">
    <citation type="submission" date="2010-03" db="EMBL/GenBank/DDBJ databases">
        <title>Annotation of Blastomyces dermatitidis strain ATCC 18188.</title>
        <authorList>
            <consortium name="The Broad Institute Genome Sequencing Platform"/>
            <consortium name="Broad Institute Genome Sequencing Center for Infectious Disease."/>
            <person name="Cuomo C."/>
            <person name="Klein B."/>
            <person name="Sullivan T."/>
            <person name="Heitman J."/>
            <person name="Young S."/>
            <person name="Zeng Q."/>
            <person name="Gargeya S."/>
            <person name="Alvarado L."/>
            <person name="Berlin A.M."/>
            <person name="Chapman S.B."/>
            <person name="Chen Z."/>
            <person name="Freedman E."/>
            <person name="Gellesch M."/>
            <person name="Goldberg J."/>
            <person name="Griggs A."/>
            <person name="Gujja S."/>
            <person name="Heilman E."/>
            <person name="Heiman D."/>
            <person name="Howarth C."/>
            <person name="Mehta T."/>
            <person name="Neiman D."/>
            <person name="Pearson M."/>
            <person name="Roberts A."/>
            <person name="Saif S."/>
            <person name="Shea T."/>
            <person name="Shenoy N."/>
            <person name="Sisk P."/>
            <person name="Stolte C."/>
            <person name="Sykes S."/>
            <person name="White J."/>
            <person name="Yandava C."/>
            <person name="Haas B."/>
            <person name="Nusbaum C."/>
            <person name="Birren B."/>
        </authorList>
    </citation>
    <scope>NUCLEOTIDE SEQUENCE</scope>
    <source>
        <strain evidence="2">ATCC 18188</strain>
    </source>
</reference>
<gene>
    <name evidence="2" type="ORF">BDDG_12816</name>
</gene>
<keyword evidence="1" id="KW-0812">Transmembrane</keyword>
<dbReference type="AlphaFoldDB" id="A0A0J9ETC6"/>
<organism evidence="2">
    <name type="scientific">Ajellomyces dermatitidis (strain ATCC 18188 / CBS 674.68)</name>
    <name type="common">Blastomyces dermatitidis</name>
    <dbReference type="NCBI Taxonomy" id="653446"/>
    <lineage>
        <taxon>Eukaryota</taxon>
        <taxon>Fungi</taxon>
        <taxon>Dikarya</taxon>
        <taxon>Ascomycota</taxon>
        <taxon>Pezizomycotina</taxon>
        <taxon>Eurotiomycetes</taxon>
        <taxon>Eurotiomycetidae</taxon>
        <taxon>Onygenales</taxon>
        <taxon>Ajellomycetaceae</taxon>
        <taxon>Blastomyces</taxon>
    </lineage>
</organism>
<evidence type="ECO:0000256" key="1">
    <source>
        <dbReference type="SAM" id="Phobius"/>
    </source>
</evidence>
<accession>A0A0J9ETC6</accession>
<name>A0A0J9ETC6_AJEDA</name>
<protein>
    <submittedName>
        <fullName evidence="2">Uncharacterized protein</fullName>
    </submittedName>
</protein>
<sequence length="154" mass="17106">SSCIDRFVSADDSELNIKSLIENLKNVIIKKLFISCVTESSMSLSTSSAAVSFSTASFQSSTSVSVSDSLTLTTSVSVISTLTTFALTTAFVTSSLCFKKILYRLNKLCFSVCTLLLFLLISRIINYIKIVKDIHVFRNRNVNIILFYTHRCET</sequence>
<feature type="transmembrane region" description="Helical" evidence="1">
    <location>
        <begin position="76"/>
        <end position="96"/>
    </location>
</feature>
<feature type="non-terminal residue" evidence="2">
    <location>
        <position position="154"/>
    </location>
</feature>
<keyword evidence="1" id="KW-0472">Membrane</keyword>
<dbReference type="Proteomes" id="UP000007802">
    <property type="component" value="Unassembled WGS sequence"/>
</dbReference>
<feature type="non-terminal residue" evidence="2">
    <location>
        <position position="1"/>
    </location>
</feature>
<dbReference type="EMBL" id="GG749475">
    <property type="protein sequence ID" value="KMW68425.1"/>
    <property type="molecule type" value="Genomic_DNA"/>
</dbReference>
<feature type="transmembrane region" description="Helical" evidence="1">
    <location>
        <begin position="108"/>
        <end position="128"/>
    </location>
</feature>
<proteinExistence type="predicted"/>
<keyword evidence="1" id="KW-1133">Transmembrane helix</keyword>
<evidence type="ECO:0000313" key="2">
    <source>
        <dbReference type="EMBL" id="KMW68425.1"/>
    </source>
</evidence>